<gene>
    <name evidence="3" type="ORF">B5K10_14345</name>
</gene>
<proteinExistence type="predicted"/>
<dbReference type="Proteomes" id="UP000256748">
    <property type="component" value="Unassembled WGS sequence"/>
</dbReference>
<dbReference type="Pfam" id="PF09414">
    <property type="entry name" value="RNA_ligase"/>
    <property type="match status" value="1"/>
</dbReference>
<evidence type="ECO:0000313" key="4">
    <source>
        <dbReference type="Proteomes" id="UP000256748"/>
    </source>
</evidence>
<feature type="domain" description="RNA ligase" evidence="2">
    <location>
        <begin position="49"/>
        <end position="213"/>
    </location>
</feature>
<reference evidence="3 4" key="1">
    <citation type="submission" date="2017-03" db="EMBL/GenBank/DDBJ databases">
        <title>Genome analysis of Rhizobial strains effectives or ineffectives for nitrogen fixation isolated from bean seeds.</title>
        <authorList>
            <person name="Peralta H."/>
            <person name="Aguilar-Vera A."/>
            <person name="Mora Y."/>
            <person name="Vargas-Lagunas C."/>
            <person name="Girard L."/>
            <person name="Mora J."/>
        </authorList>
    </citation>
    <scope>NUCLEOTIDE SEQUENCE [LARGE SCALE GENOMIC DNA]</scope>
    <source>
        <strain evidence="3 4">CCGM5</strain>
    </source>
</reference>
<dbReference type="SUPFAM" id="SSF56091">
    <property type="entry name" value="DNA ligase/mRNA capping enzyme, catalytic domain"/>
    <property type="match status" value="1"/>
</dbReference>
<dbReference type="Gene3D" id="3.30.470.30">
    <property type="entry name" value="DNA ligase/mRNA capping enzyme"/>
    <property type="match status" value="1"/>
</dbReference>
<feature type="region of interest" description="Disordered" evidence="1">
    <location>
        <begin position="1"/>
        <end position="31"/>
    </location>
</feature>
<dbReference type="EMBL" id="NAOO01000017">
    <property type="protein sequence ID" value="RFB93124.1"/>
    <property type="molecule type" value="Genomic_DNA"/>
</dbReference>
<evidence type="ECO:0000256" key="1">
    <source>
        <dbReference type="SAM" id="MobiDB-lite"/>
    </source>
</evidence>
<comment type="caution">
    <text evidence="3">The sequence shown here is derived from an EMBL/GenBank/DDBJ whole genome shotgun (WGS) entry which is preliminary data.</text>
</comment>
<accession>A0A3E1BJM5</accession>
<evidence type="ECO:0000313" key="3">
    <source>
        <dbReference type="EMBL" id="RFB93124.1"/>
    </source>
</evidence>
<dbReference type="InterPro" id="IPR021122">
    <property type="entry name" value="RNA_ligase_dom_REL/Rnl2"/>
</dbReference>
<evidence type="ECO:0000259" key="2">
    <source>
        <dbReference type="Pfam" id="PF09414"/>
    </source>
</evidence>
<name>A0A3E1BJM5_RHILT</name>
<sequence>MTKPVKPLGIKGYGSTPHLTGSRVGPEDYSLSPEQSRLFTIGPARRGDRFIVTEKVDGSCVAVARLGDEIHALNRAGYPAWSSPYALHLAFDRWVQLRKDRFLDLLMDDQRVVGEWLHTATGTRYHVVDPNDLFVSFSIMRMHDRIPYDDFAKRIDEAAFLRAHVLHDGGPLPIDAMLTLLGESGFHGALDGTEGAVWLHENESKFSAIAKYVKHTKTDGRYLSRNTGGDDVLNYHGVAF</sequence>
<dbReference type="AlphaFoldDB" id="A0A3E1BJM5"/>
<protein>
    <recommendedName>
        <fullName evidence="2">RNA ligase domain-containing protein</fullName>
    </recommendedName>
</protein>
<organism evidence="3 4">
    <name type="scientific">Rhizobium leguminosarum bv. trifolii</name>
    <dbReference type="NCBI Taxonomy" id="386"/>
    <lineage>
        <taxon>Bacteria</taxon>
        <taxon>Pseudomonadati</taxon>
        <taxon>Pseudomonadota</taxon>
        <taxon>Alphaproteobacteria</taxon>
        <taxon>Hyphomicrobiales</taxon>
        <taxon>Rhizobiaceae</taxon>
        <taxon>Rhizobium/Agrobacterium group</taxon>
        <taxon>Rhizobium</taxon>
    </lineage>
</organism>
<dbReference type="RefSeq" id="WP_116273775.1">
    <property type="nucleotide sequence ID" value="NZ_KZ859521.1"/>
</dbReference>